<evidence type="ECO:0000256" key="1">
    <source>
        <dbReference type="SAM" id="MobiDB-lite"/>
    </source>
</evidence>
<proteinExistence type="predicted"/>
<dbReference type="Proteomes" id="UP000503349">
    <property type="component" value="Chromosome 20"/>
</dbReference>
<name>A0A6G1QNB4_CHAAH</name>
<feature type="compositionally biased region" description="Basic and acidic residues" evidence="1">
    <location>
        <begin position="1"/>
        <end position="15"/>
    </location>
</feature>
<dbReference type="AlphaFoldDB" id="A0A6G1QNB4"/>
<reference evidence="2 3" key="1">
    <citation type="submission" date="2019-02" db="EMBL/GenBank/DDBJ databases">
        <title>Opniocepnalus argus genome.</title>
        <authorList>
            <person name="Zhou C."/>
            <person name="Xiao S."/>
        </authorList>
    </citation>
    <scope>NUCLEOTIDE SEQUENCE [LARGE SCALE GENOMIC DNA]</scope>
    <source>
        <strain evidence="2">OARG1902GOOAL</strain>
        <tissue evidence="2">Muscle</tissue>
    </source>
</reference>
<keyword evidence="3" id="KW-1185">Reference proteome</keyword>
<protein>
    <submittedName>
        <fullName evidence="2">Uncharacterized protein</fullName>
    </submittedName>
</protein>
<feature type="compositionally biased region" description="Basic and acidic residues" evidence="1">
    <location>
        <begin position="22"/>
        <end position="31"/>
    </location>
</feature>
<reference evidence="3" key="2">
    <citation type="submission" date="2019-02" db="EMBL/GenBank/DDBJ databases">
        <title>Opniocepnalus argus Var Kimnra genome.</title>
        <authorList>
            <person name="Zhou C."/>
            <person name="Xiao S."/>
        </authorList>
    </citation>
    <scope>NUCLEOTIDE SEQUENCE [LARGE SCALE GENOMIC DNA]</scope>
</reference>
<organism evidence="2 3">
    <name type="scientific">Channa argus</name>
    <name type="common">Northern snakehead</name>
    <name type="synonym">Ophicephalus argus</name>
    <dbReference type="NCBI Taxonomy" id="215402"/>
    <lineage>
        <taxon>Eukaryota</taxon>
        <taxon>Metazoa</taxon>
        <taxon>Chordata</taxon>
        <taxon>Craniata</taxon>
        <taxon>Vertebrata</taxon>
        <taxon>Euteleostomi</taxon>
        <taxon>Actinopterygii</taxon>
        <taxon>Neopterygii</taxon>
        <taxon>Teleostei</taxon>
        <taxon>Neoteleostei</taxon>
        <taxon>Acanthomorphata</taxon>
        <taxon>Anabantaria</taxon>
        <taxon>Anabantiformes</taxon>
        <taxon>Channoidei</taxon>
        <taxon>Channidae</taxon>
        <taxon>Channa</taxon>
    </lineage>
</organism>
<sequence>MGKGESEVWDEKHPDTIQTQPEKLKDTEKKSSGRSCPACCLRTRDCLMSPECGRALQISSVVAMCGMCIRMFV</sequence>
<feature type="region of interest" description="Disordered" evidence="1">
    <location>
        <begin position="1"/>
        <end position="36"/>
    </location>
</feature>
<accession>A0A6G1QNB4</accession>
<evidence type="ECO:0000313" key="2">
    <source>
        <dbReference type="EMBL" id="KAF3704210.1"/>
    </source>
</evidence>
<evidence type="ECO:0000313" key="3">
    <source>
        <dbReference type="Proteomes" id="UP000503349"/>
    </source>
</evidence>
<dbReference type="EMBL" id="CM015731">
    <property type="protein sequence ID" value="KAF3704210.1"/>
    <property type="molecule type" value="Genomic_DNA"/>
</dbReference>
<gene>
    <name evidence="2" type="ORF">EXN66_Car019899</name>
</gene>